<dbReference type="Proteomes" id="UP000887565">
    <property type="component" value="Unplaced"/>
</dbReference>
<evidence type="ECO:0000313" key="2">
    <source>
        <dbReference type="WBParaSite" id="nRc.2.0.1.t33905-RA"/>
    </source>
</evidence>
<dbReference type="WBParaSite" id="nRc.2.0.1.t33905-RA">
    <property type="protein sequence ID" value="nRc.2.0.1.t33905-RA"/>
    <property type="gene ID" value="nRc.2.0.1.g33905"/>
</dbReference>
<keyword evidence="1" id="KW-1185">Reference proteome</keyword>
<organism evidence="1 2">
    <name type="scientific">Romanomermis culicivorax</name>
    <name type="common">Nematode worm</name>
    <dbReference type="NCBI Taxonomy" id="13658"/>
    <lineage>
        <taxon>Eukaryota</taxon>
        <taxon>Metazoa</taxon>
        <taxon>Ecdysozoa</taxon>
        <taxon>Nematoda</taxon>
        <taxon>Enoplea</taxon>
        <taxon>Dorylaimia</taxon>
        <taxon>Mermithida</taxon>
        <taxon>Mermithoidea</taxon>
        <taxon>Mermithidae</taxon>
        <taxon>Romanomermis</taxon>
    </lineage>
</organism>
<proteinExistence type="predicted"/>
<name>A0A915K579_ROMCU</name>
<reference evidence="2" key="1">
    <citation type="submission" date="2022-11" db="UniProtKB">
        <authorList>
            <consortium name="WormBaseParasite"/>
        </authorList>
    </citation>
    <scope>IDENTIFICATION</scope>
</reference>
<accession>A0A915K579</accession>
<sequence length="70" mass="7874">MATGKKNKSSITIVCVLLNAFNLRLYSLPRSVDFINVAIFTFTDFSFSCLADVKGVFHLAQMEEITVRKL</sequence>
<protein>
    <submittedName>
        <fullName evidence="2">Uncharacterized protein</fullName>
    </submittedName>
</protein>
<dbReference type="AlphaFoldDB" id="A0A915K579"/>
<evidence type="ECO:0000313" key="1">
    <source>
        <dbReference type="Proteomes" id="UP000887565"/>
    </source>
</evidence>